<feature type="region of interest" description="Disordered" evidence="1">
    <location>
        <begin position="293"/>
        <end position="334"/>
    </location>
</feature>
<dbReference type="Proteomes" id="UP000001072">
    <property type="component" value="Unassembled WGS sequence"/>
</dbReference>
<gene>
    <name evidence="2" type="ORF">MELLADRAFT_106982</name>
</gene>
<dbReference type="KEGG" id="mlr:MELLADRAFT_106982"/>
<keyword evidence="3" id="KW-1185">Reference proteome</keyword>
<feature type="region of interest" description="Disordered" evidence="1">
    <location>
        <begin position="168"/>
        <end position="189"/>
    </location>
</feature>
<name>F4RNA6_MELLP</name>
<dbReference type="AlphaFoldDB" id="F4RNA6"/>
<sequence>MEWGAQVDDQFNQNMIMLFVKVWKWGLNGFRITVAQKQEADRLKMDDMILSAIFVKHIKYLRNQYKKLLKDPNALVNEQEKNTRSVSLQRKTEKRQKHLMAMGVVPCYVDAFENRYANSDDEVDVNPTFPEISINFSKYPFWRSPIANNFIDFIEGHKVHSTVRITGAKGRAPRGNKARPRQRRDPPVIDYDAVAPSGLPEDWYNPVFLAKCTFTDLLALKMAPRMFPQHGNFLSILPATNDVTLYDDEGVASIPPHVSNVPLAESQGSKQPPEFPQARHLNFENHTVFVWPKDNEHPVAGPSTSRSHQTTDDDPETDLEMEHDSLFDGSDDEL</sequence>
<dbReference type="VEuPathDB" id="FungiDB:MELLADRAFT_106982"/>
<dbReference type="EMBL" id="GL883110">
    <property type="protein sequence ID" value="EGG06131.1"/>
    <property type="molecule type" value="Genomic_DNA"/>
</dbReference>
<feature type="compositionally biased region" description="Basic residues" evidence="1">
    <location>
        <begin position="171"/>
        <end position="182"/>
    </location>
</feature>
<reference evidence="3" key="1">
    <citation type="journal article" date="2011" name="Proc. Natl. Acad. Sci. U.S.A.">
        <title>Obligate biotrophy features unraveled by the genomic analysis of rust fungi.</title>
        <authorList>
            <person name="Duplessis S."/>
            <person name="Cuomo C.A."/>
            <person name="Lin Y.-C."/>
            <person name="Aerts A."/>
            <person name="Tisserant E."/>
            <person name="Veneault-Fourrey C."/>
            <person name="Joly D.L."/>
            <person name="Hacquard S."/>
            <person name="Amselem J."/>
            <person name="Cantarel B.L."/>
            <person name="Chiu R."/>
            <person name="Coutinho P.M."/>
            <person name="Feau N."/>
            <person name="Field M."/>
            <person name="Frey P."/>
            <person name="Gelhaye E."/>
            <person name="Goldberg J."/>
            <person name="Grabherr M.G."/>
            <person name="Kodira C.D."/>
            <person name="Kohler A."/>
            <person name="Kuees U."/>
            <person name="Lindquist E.A."/>
            <person name="Lucas S.M."/>
            <person name="Mago R."/>
            <person name="Mauceli E."/>
            <person name="Morin E."/>
            <person name="Murat C."/>
            <person name="Pangilinan J.L."/>
            <person name="Park R."/>
            <person name="Pearson M."/>
            <person name="Quesneville H."/>
            <person name="Rouhier N."/>
            <person name="Sakthikumar S."/>
            <person name="Salamov A.A."/>
            <person name="Schmutz J."/>
            <person name="Selles B."/>
            <person name="Shapiro H."/>
            <person name="Tanguay P."/>
            <person name="Tuskan G.A."/>
            <person name="Henrissat B."/>
            <person name="Van de Peer Y."/>
            <person name="Rouze P."/>
            <person name="Ellis J.G."/>
            <person name="Dodds P.N."/>
            <person name="Schein J.E."/>
            <person name="Zhong S."/>
            <person name="Hamelin R.C."/>
            <person name="Grigoriev I.V."/>
            <person name="Szabo L.J."/>
            <person name="Martin F."/>
        </authorList>
    </citation>
    <scope>NUCLEOTIDE SEQUENCE [LARGE SCALE GENOMIC DNA]</scope>
    <source>
        <strain evidence="3">98AG31 / pathotype 3-4-7</strain>
    </source>
</reference>
<dbReference type="RefSeq" id="XP_007410782.1">
    <property type="nucleotide sequence ID" value="XM_007410720.1"/>
</dbReference>
<dbReference type="HOGENOM" id="CLU_047434_0_0_1"/>
<dbReference type="InParanoid" id="F4RNA6"/>
<proteinExistence type="predicted"/>
<dbReference type="OrthoDB" id="2507499at2759"/>
<evidence type="ECO:0000313" key="3">
    <source>
        <dbReference type="Proteomes" id="UP000001072"/>
    </source>
</evidence>
<protein>
    <submittedName>
        <fullName evidence="2">Uncharacterized protein</fullName>
    </submittedName>
</protein>
<feature type="region of interest" description="Disordered" evidence="1">
    <location>
        <begin position="257"/>
        <end position="277"/>
    </location>
</feature>
<organism evidence="3">
    <name type="scientific">Melampsora larici-populina (strain 98AG31 / pathotype 3-4-7)</name>
    <name type="common">Poplar leaf rust fungus</name>
    <dbReference type="NCBI Taxonomy" id="747676"/>
    <lineage>
        <taxon>Eukaryota</taxon>
        <taxon>Fungi</taxon>
        <taxon>Dikarya</taxon>
        <taxon>Basidiomycota</taxon>
        <taxon>Pucciniomycotina</taxon>
        <taxon>Pucciniomycetes</taxon>
        <taxon>Pucciniales</taxon>
        <taxon>Melampsoraceae</taxon>
        <taxon>Melampsora</taxon>
    </lineage>
</organism>
<dbReference type="GeneID" id="18923052"/>
<evidence type="ECO:0000256" key="1">
    <source>
        <dbReference type="SAM" id="MobiDB-lite"/>
    </source>
</evidence>
<accession>F4RNA6</accession>
<evidence type="ECO:0000313" key="2">
    <source>
        <dbReference type="EMBL" id="EGG06131.1"/>
    </source>
</evidence>